<evidence type="ECO:0000259" key="4">
    <source>
        <dbReference type="Pfam" id="PF00248"/>
    </source>
</evidence>
<evidence type="ECO:0000313" key="5">
    <source>
        <dbReference type="EMBL" id="OEJ84637.1"/>
    </source>
</evidence>
<dbReference type="VEuPathDB" id="FungiDB:AWRI3580_g3301"/>
<keyword evidence="6" id="KW-1185">Reference proteome</keyword>
<keyword evidence="2" id="KW-0521">NADP</keyword>
<dbReference type="Pfam" id="PF00248">
    <property type="entry name" value="Aldo_ket_red"/>
    <property type="match status" value="1"/>
</dbReference>
<dbReference type="EMBL" id="LPNN01000007">
    <property type="protein sequence ID" value="OEJ84637.1"/>
    <property type="molecule type" value="Genomic_DNA"/>
</dbReference>
<evidence type="ECO:0000313" key="6">
    <source>
        <dbReference type="Proteomes" id="UP000095358"/>
    </source>
</evidence>
<proteinExistence type="inferred from homology"/>
<evidence type="ECO:0000256" key="3">
    <source>
        <dbReference type="ARBA" id="ARBA00023002"/>
    </source>
</evidence>
<gene>
    <name evidence="5" type="ORF">AWRI3580_g3301</name>
</gene>
<keyword evidence="3" id="KW-0560">Oxidoreductase</keyword>
<dbReference type="PANTHER" id="PTHR43827">
    <property type="entry name" value="2,5-DIKETO-D-GLUCONIC ACID REDUCTASE"/>
    <property type="match status" value="1"/>
</dbReference>
<reference evidence="6" key="1">
    <citation type="journal article" date="2016" name="Genome Announc.">
        <title>Genome sequences of three species of Hanseniaspora isolated from spontaneous wine fermentations.</title>
        <authorList>
            <person name="Sternes P.R."/>
            <person name="Lee D."/>
            <person name="Kutyna D.R."/>
            <person name="Borneman A.R."/>
        </authorList>
    </citation>
    <scope>NUCLEOTIDE SEQUENCE [LARGE SCALE GENOMIC DNA]</scope>
    <source>
        <strain evidence="6">AWRI3580</strain>
    </source>
</reference>
<name>A0A1E5RCL6_HANUV</name>
<dbReference type="SUPFAM" id="SSF51430">
    <property type="entry name" value="NAD(P)-linked oxidoreductase"/>
    <property type="match status" value="1"/>
</dbReference>
<dbReference type="OrthoDB" id="416253at2759"/>
<dbReference type="STRING" id="29833.A0A1E5RCL6"/>
<comment type="similarity">
    <text evidence="1">Belongs to the aldo/keto reductase family.</text>
</comment>
<dbReference type="InterPro" id="IPR020471">
    <property type="entry name" value="AKR"/>
</dbReference>
<protein>
    <submittedName>
        <fullName evidence="5">NADPH-dependent alpha-keto amide reductase</fullName>
    </submittedName>
</protein>
<sequence length="318" mass="36289">MASLNFSKFQNNILDKNGEQIKIGFGVGSYWRIYKSEHKVNFVPELVEQLKTAIKSGFKMLDGAEAYNTYEEIGAALKETGVKREDIWITDKYLTKSYDLRGSTGPIDSLNRALGLMDLDYVDMYLLHTPTITKENAGITLEEAWEQCEKLVELGKAKQIGVSNFRVEDLERIMKVCKIKPMCNQIEFHPYLQSQSPGIREYCYSNGIQIEAFSVLTPLTKCGDDPIENPIIPIVEKLSKKYGKTNSQILLRWSTQLGILALTTTSNAERIKQSLEIFDFELTKEELIEIINTKDAKFFRGWGKDFMPYTQEECNVGL</sequence>
<dbReference type="PANTHER" id="PTHR43827:SF3">
    <property type="entry name" value="NADP-DEPENDENT OXIDOREDUCTASE DOMAIN-CONTAINING PROTEIN"/>
    <property type="match status" value="1"/>
</dbReference>
<dbReference type="Gene3D" id="3.20.20.100">
    <property type="entry name" value="NADP-dependent oxidoreductase domain"/>
    <property type="match status" value="1"/>
</dbReference>
<dbReference type="AlphaFoldDB" id="A0A1E5RCL6"/>
<dbReference type="PRINTS" id="PR00069">
    <property type="entry name" value="ALDKETRDTASE"/>
</dbReference>
<dbReference type="FunFam" id="3.20.20.100:FF:000002">
    <property type="entry name" value="2,5-diketo-D-gluconic acid reductase A"/>
    <property type="match status" value="1"/>
</dbReference>
<dbReference type="CDD" id="cd19120">
    <property type="entry name" value="AKR_AKR3C2-3"/>
    <property type="match status" value="1"/>
</dbReference>
<dbReference type="InterPro" id="IPR036812">
    <property type="entry name" value="NAD(P)_OxRdtase_dom_sf"/>
</dbReference>
<organism evidence="5 6">
    <name type="scientific">Hanseniaspora uvarum</name>
    <name type="common">Yeast</name>
    <name type="synonym">Kloeckera apiculata</name>
    <dbReference type="NCBI Taxonomy" id="29833"/>
    <lineage>
        <taxon>Eukaryota</taxon>
        <taxon>Fungi</taxon>
        <taxon>Dikarya</taxon>
        <taxon>Ascomycota</taxon>
        <taxon>Saccharomycotina</taxon>
        <taxon>Saccharomycetes</taxon>
        <taxon>Saccharomycodales</taxon>
        <taxon>Saccharomycodaceae</taxon>
        <taxon>Hanseniaspora</taxon>
    </lineage>
</organism>
<feature type="unsure residue" description="E or Q" evidence="5">
    <location>
        <position position="171"/>
    </location>
</feature>
<dbReference type="Proteomes" id="UP000095358">
    <property type="component" value="Unassembled WGS sequence"/>
</dbReference>
<accession>A0A1E5RCL6</accession>
<dbReference type="GO" id="GO:0016616">
    <property type="term" value="F:oxidoreductase activity, acting on the CH-OH group of donors, NAD or NADP as acceptor"/>
    <property type="evidence" value="ECO:0007669"/>
    <property type="project" value="UniProtKB-ARBA"/>
</dbReference>
<evidence type="ECO:0000256" key="1">
    <source>
        <dbReference type="ARBA" id="ARBA00007905"/>
    </source>
</evidence>
<dbReference type="GO" id="GO:0016652">
    <property type="term" value="F:oxidoreductase activity, acting on NAD(P)H as acceptor"/>
    <property type="evidence" value="ECO:0007669"/>
    <property type="project" value="InterPro"/>
</dbReference>
<comment type="caution">
    <text evidence="5">The sequence shown here is derived from an EMBL/GenBank/DDBJ whole genome shotgun (WGS) entry which is preliminary data.</text>
</comment>
<feature type="domain" description="NADP-dependent oxidoreductase" evidence="4">
    <location>
        <begin position="43"/>
        <end position="289"/>
    </location>
</feature>
<dbReference type="InterPro" id="IPR044494">
    <property type="entry name" value="AKR3C2/3"/>
</dbReference>
<dbReference type="InterPro" id="IPR023210">
    <property type="entry name" value="NADP_OxRdtase_dom"/>
</dbReference>
<evidence type="ECO:0000256" key="2">
    <source>
        <dbReference type="ARBA" id="ARBA00022857"/>
    </source>
</evidence>